<keyword evidence="2" id="KW-1185">Reference proteome</keyword>
<protein>
    <submittedName>
        <fullName evidence="1">Uncharacterized protein</fullName>
    </submittedName>
</protein>
<dbReference type="AlphaFoldDB" id="A0A6A6L9U2"/>
<dbReference type="EMBL" id="JAAGAX010000012">
    <property type="protein sequence ID" value="KAF2297058.1"/>
    <property type="molecule type" value="Genomic_DNA"/>
</dbReference>
<evidence type="ECO:0000313" key="1">
    <source>
        <dbReference type="EMBL" id="KAF2297058.1"/>
    </source>
</evidence>
<accession>A0A6A6L9U2</accession>
<evidence type="ECO:0000313" key="2">
    <source>
        <dbReference type="Proteomes" id="UP000467840"/>
    </source>
</evidence>
<dbReference type="Proteomes" id="UP000467840">
    <property type="component" value="Chromosome 18"/>
</dbReference>
<sequence>MLNLVIESDCAIYFEDEMDTVSQIPRVVNLRDETVIFPMPLLPSSIDFNPPECNDEVQNPVDVNLEPPVVDTEGPDTIDEVVPLRKSQRIRRPAISNDYGLFTGT</sequence>
<name>A0A6A6L9U2_HEVBR</name>
<gene>
    <name evidence="1" type="ORF">GH714_016197</name>
</gene>
<organism evidence="1 2">
    <name type="scientific">Hevea brasiliensis</name>
    <name type="common">Para rubber tree</name>
    <name type="synonym">Siphonia brasiliensis</name>
    <dbReference type="NCBI Taxonomy" id="3981"/>
    <lineage>
        <taxon>Eukaryota</taxon>
        <taxon>Viridiplantae</taxon>
        <taxon>Streptophyta</taxon>
        <taxon>Embryophyta</taxon>
        <taxon>Tracheophyta</taxon>
        <taxon>Spermatophyta</taxon>
        <taxon>Magnoliopsida</taxon>
        <taxon>eudicotyledons</taxon>
        <taxon>Gunneridae</taxon>
        <taxon>Pentapetalae</taxon>
        <taxon>rosids</taxon>
        <taxon>fabids</taxon>
        <taxon>Malpighiales</taxon>
        <taxon>Euphorbiaceae</taxon>
        <taxon>Crotonoideae</taxon>
        <taxon>Micrandreae</taxon>
        <taxon>Hevea</taxon>
    </lineage>
</organism>
<comment type="caution">
    <text evidence="1">The sequence shown here is derived from an EMBL/GenBank/DDBJ whole genome shotgun (WGS) entry which is preliminary data.</text>
</comment>
<proteinExistence type="predicted"/>
<reference evidence="1 2" key="1">
    <citation type="journal article" date="2020" name="Mol. Plant">
        <title>The Chromosome-Based Rubber Tree Genome Provides New Insights into Spurge Genome Evolution and Rubber Biosynthesis.</title>
        <authorList>
            <person name="Liu J."/>
            <person name="Shi C."/>
            <person name="Shi C.C."/>
            <person name="Li W."/>
            <person name="Zhang Q.J."/>
            <person name="Zhang Y."/>
            <person name="Li K."/>
            <person name="Lu H.F."/>
            <person name="Shi C."/>
            <person name="Zhu S.T."/>
            <person name="Xiao Z.Y."/>
            <person name="Nan H."/>
            <person name="Yue Y."/>
            <person name="Zhu X.G."/>
            <person name="Wu Y."/>
            <person name="Hong X.N."/>
            <person name="Fan G.Y."/>
            <person name="Tong Y."/>
            <person name="Zhang D."/>
            <person name="Mao C.L."/>
            <person name="Liu Y.L."/>
            <person name="Hao S.J."/>
            <person name="Liu W.Q."/>
            <person name="Lv M.Q."/>
            <person name="Zhang H.B."/>
            <person name="Liu Y."/>
            <person name="Hu-Tang G.R."/>
            <person name="Wang J.P."/>
            <person name="Wang J.H."/>
            <person name="Sun Y.H."/>
            <person name="Ni S.B."/>
            <person name="Chen W.B."/>
            <person name="Zhang X.C."/>
            <person name="Jiao Y.N."/>
            <person name="Eichler E.E."/>
            <person name="Li G.H."/>
            <person name="Liu X."/>
            <person name="Gao L.Z."/>
        </authorList>
    </citation>
    <scope>NUCLEOTIDE SEQUENCE [LARGE SCALE GENOMIC DNA]</scope>
    <source>
        <strain evidence="2">cv. GT1</strain>
        <tissue evidence="1">Leaf</tissue>
    </source>
</reference>